<keyword evidence="1" id="KW-1133">Transmembrane helix</keyword>
<accession>A0A9X2BA02</accession>
<keyword evidence="1" id="KW-0812">Transmembrane</keyword>
<dbReference type="Pfam" id="PF07963">
    <property type="entry name" value="N_methyl"/>
    <property type="match status" value="1"/>
</dbReference>
<dbReference type="GO" id="GO:0043683">
    <property type="term" value="P:type IV pilus assembly"/>
    <property type="evidence" value="ECO:0007669"/>
    <property type="project" value="InterPro"/>
</dbReference>
<dbReference type="InterPro" id="IPR045584">
    <property type="entry name" value="Pilin-like"/>
</dbReference>
<keyword evidence="1" id="KW-0472">Membrane</keyword>
<comment type="caution">
    <text evidence="2">The sequence shown here is derived from an EMBL/GenBank/DDBJ whole genome shotgun (WGS) entry which is preliminary data.</text>
</comment>
<proteinExistence type="predicted"/>
<evidence type="ECO:0000256" key="1">
    <source>
        <dbReference type="SAM" id="Phobius"/>
    </source>
</evidence>
<keyword evidence="3" id="KW-1185">Reference proteome</keyword>
<dbReference type="InterPro" id="IPR032092">
    <property type="entry name" value="PilW"/>
</dbReference>
<reference evidence="2" key="1">
    <citation type="submission" date="2022-02" db="EMBL/GenBank/DDBJ databases">
        <title>Acinetobacter A3.8 sp. nov., isolated from Sediment (Zhairuo Island).</title>
        <authorList>
            <person name="Zheng K."/>
        </authorList>
    </citation>
    <scope>NUCLEOTIDE SEQUENCE</scope>
    <source>
        <strain evidence="2">A3.8</strain>
    </source>
</reference>
<dbReference type="InterPro" id="IPR012902">
    <property type="entry name" value="N_methyl_site"/>
</dbReference>
<dbReference type="Gene3D" id="3.30.700.10">
    <property type="entry name" value="Glycoprotein, Type 4 Pilin"/>
    <property type="match status" value="1"/>
</dbReference>
<feature type="transmembrane region" description="Helical" evidence="1">
    <location>
        <begin position="12"/>
        <end position="36"/>
    </location>
</feature>
<dbReference type="RefSeq" id="WP_241570807.1">
    <property type="nucleotide sequence ID" value="NZ_JAKUML010000005.1"/>
</dbReference>
<evidence type="ECO:0000313" key="2">
    <source>
        <dbReference type="EMBL" id="MCJ8146110.1"/>
    </source>
</evidence>
<dbReference type="Proteomes" id="UP001139701">
    <property type="component" value="Unassembled WGS sequence"/>
</dbReference>
<protein>
    <submittedName>
        <fullName evidence="2">PilW family protein</fullName>
    </submittedName>
</protein>
<organism evidence="2 3">
    <name type="scientific">Acinetobacter sedimenti</name>
    <dbReference type="NCBI Taxonomy" id="2919922"/>
    <lineage>
        <taxon>Bacteria</taxon>
        <taxon>Pseudomonadati</taxon>
        <taxon>Pseudomonadota</taxon>
        <taxon>Gammaproteobacteria</taxon>
        <taxon>Moraxellales</taxon>
        <taxon>Moraxellaceae</taxon>
        <taxon>Acinetobacter</taxon>
    </lineage>
</organism>
<gene>
    <name evidence="2" type="ORF">MKI79_04160</name>
</gene>
<dbReference type="NCBIfam" id="TIGR02532">
    <property type="entry name" value="IV_pilin_GFxxxE"/>
    <property type="match status" value="1"/>
</dbReference>
<name>A0A9X2BA02_9GAMM</name>
<dbReference type="SUPFAM" id="SSF54523">
    <property type="entry name" value="Pili subunits"/>
    <property type="match status" value="1"/>
</dbReference>
<dbReference type="PROSITE" id="PS00409">
    <property type="entry name" value="PROKAR_NTER_METHYL"/>
    <property type="match status" value="1"/>
</dbReference>
<dbReference type="EMBL" id="JAKUML010000005">
    <property type="protein sequence ID" value="MCJ8146110.1"/>
    <property type="molecule type" value="Genomic_DNA"/>
</dbReference>
<dbReference type="Pfam" id="PF16074">
    <property type="entry name" value="PilW"/>
    <property type="match status" value="1"/>
</dbReference>
<dbReference type="AlphaFoldDB" id="A0A9X2BA02"/>
<sequence length="303" mass="32347">MVAIRIDIDQKGFTLVELIVALAIGLIVSAAALQLFTGGIITTRMQDASAELQDSGVFGLEYLARDIRMANYNNTNALVLTDQTNMGGVVLSSGVTGANLPLASVAAGLLSHSAGASNVSGNSDQLTIQYISPDNRVNCEGELVDAGDYVIQRYFLRRDTTTGAGANDLVLACDANTPDTGAVSITGFATGNAGEMIMPRVDQLRFYLGTRIGNNTFAYYTLAQYRATANAARLAGTEVPRIISVKVNVLVRSRDSTASKEIDLTQSFPFLDGAVTPTDQTTRYMRRMYSTNVTFRNGLGVSQ</sequence>
<evidence type="ECO:0000313" key="3">
    <source>
        <dbReference type="Proteomes" id="UP001139701"/>
    </source>
</evidence>